<dbReference type="GO" id="GO:0008483">
    <property type="term" value="F:transaminase activity"/>
    <property type="evidence" value="ECO:0007669"/>
    <property type="project" value="UniProtKB-KW"/>
</dbReference>
<gene>
    <name evidence="6" type="ORF">Q7A36_33170</name>
</gene>
<dbReference type="RefSeq" id="WP_305108086.1">
    <property type="nucleotide sequence ID" value="NZ_JAUTWS010000077.1"/>
</dbReference>
<dbReference type="InterPro" id="IPR000192">
    <property type="entry name" value="Aminotrans_V_dom"/>
</dbReference>
<comment type="caution">
    <text evidence="6">The sequence shown here is derived from an EMBL/GenBank/DDBJ whole genome shotgun (WGS) entry which is preliminary data.</text>
</comment>
<evidence type="ECO:0000313" key="7">
    <source>
        <dbReference type="Proteomes" id="UP001243009"/>
    </source>
</evidence>
<comment type="cofactor">
    <cofactor evidence="1 4">
        <name>pyridoxal 5'-phosphate</name>
        <dbReference type="ChEBI" id="CHEBI:597326"/>
    </cofactor>
</comment>
<dbReference type="EMBL" id="JAUTWS010000077">
    <property type="protein sequence ID" value="MDO9713226.1"/>
    <property type="molecule type" value="Genomic_DNA"/>
</dbReference>
<evidence type="ECO:0000256" key="1">
    <source>
        <dbReference type="ARBA" id="ARBA00001933"/>
    </source>
</evidence>
<dbReference type="PANTHER" id="PTHR43586">
    <property type="entry name" value="CYSTEINE DESULFURASE"/>
    <property type="match status" value="1"/>
</dbReference>
<evidence type="ECO:0000259" key="5">
    <source>
        <dbReference type="Pfam" id="PF00266"/>
    </source>
</evidence>
<feature type="domain" description="Aminotransferase class V" evidence="5">
    <location>
        <begin position="20"/>
        <end position="376"/>
    </location>
</feature>
<evidence type="ECO:0000313" key="6">
    <source>
        <dbReference type="EMBL" id="MDO9713226.1"/>
    </source>
</evidence>
<keyword evidence="2" id="KW-0663">Pyridoxal phosphate</keyword>
<dbReference type="SUPFAM" id="SSF53383">
    <property type="entry name" value="PLP-dependent transferases"/>
    <property type="match status" value="1"/>
</dbReference>
<sequence>MSAALAFPTSAPPIRSEGIYLNSATAGLPTAAVLDAMVGHLWREAEIGPAEAAAEQAERLHAAYRAAARLLGAAEDEIALLESGNRALQAAIGAVPLAPGDRVLVTRAEWGGSLAMLSGLRGVSVEPLPTQPDGTLDLAAARAMPNGRVRLVLATWCPAANGLVNPAAEIGALAREAGAFFILDACQAVGQMPVDVRALACDALVASGRKWLRGPRGTAILYASRRFLGQTATPMPDQFGAAWDGRGWTPRPDARRFETGEASFAGRLGLGAAIEGALAFGPERLQARIAQLAALMRDGLRALPGVQVHDAGSALSGIVSFTLDGMAAGAAQEALRQAGVSLAARGAAYAPLDMAARGLAEVLRAAPHVFNSGAEIAAALDAVARLATRR</sequence>
<dbReference type="PROSITE" id="PS00595">
    <property type="entry name" value="AA_TRANSFER_CLASS_5"/>
    <property type="match status" value="1"/>
</dbReference>
<keyword evidence="6" id="KW-0032">Aminotransferase</keyword>
<name>A0ABT9EAK9_9PROT</name>
<dbReference type="InterPro" id="IPR015422">
    <property type="entry name" value="PyrdxlP-dep_Trfase_small"/>
</dbReference>
<keyword evidence="6" id="KW-0808">Transferase</keyword>
<proteinExistence type="inferred from homology"/>
<dbReference type="PANTHER" id="PTHR43586:SF24">
    <property type="entry name" value="BLR4730 PROTEIN"/>
    <property type="match status" value="1"/>
</dbReference>
<dbReference type="Gene3D" id="3.40.640.10">
    <property type="entry name" value="Type I PLP-dependent aspartate aminotransferase-like (Major domain)"/>
    <property type="match status" value="1"/>
</dbReference>
<evidence type="ECO:0000256" key="3">
    <source>
        <dbReference type="RuleBase" id="RU004075"/>
    </source>
</evidence>
<organism evidence="6 7">
    <name type="scientific">Paracraurococcus lichenis</name>
    <dbReference type="NCBI Taxonomy" id="3064888"/>
    <lineage>
        <taxon>Bacteria</taxon>
        <taxon>Pseudomonadati</taxon>
        <taxon>Pseudomonadota</taxon>
        <taxon>Alphaproteobacteria</taxon>
        <taxon>Acetobacterales</taxon>
        <taxon>Roseomonadaceae</taxon>
        <taxon>Paracraurococcus</taxon>
    </lineage>
</organism>
<dbReference type="InterPro" id="IPR015421">
    <property type="entry name" value="PyrdxlP-dep_Trfase_major"/>
</dbReference>
<reference evidence="6 7" key="1">
    <citation type="submission" date="2023-08" db="EMBL/GenBank/DDBJ databases">
        <title>The draft genome sequence of Paracraurococcus sp. LOR1-02.</title>
        <authorList>
            <person name="Kingkaew E."/>
            <person name="Tanasupawat S."/>
        </authorList>
    </citation>
    <scope>NUCLEOTIDE SEQUENCE [LARGE SCALE GENOMIC DNA]</scope>
    <source>
        <strain evidence="6 7">LOR1-02</strain>
    </source>
</reference>
<dbReference type="InterPro" id="IPR015424">
    <property type="entry name" value="PyrdxlP-dep_Trfase"/>
</dbReference>
<dbReference type="InterPro" id="IPR020578">
    <property type="entry name" value="Aminotrans_V_PyrdxlP_BS"/>
</dbReference>
<comment type="similarity">
    <text evidence="3">Belongs to the class-V pyridoxal-phosphate-dependent aminotransferase family.</text>
</comment>
<dbReference type="Gene3D" id="3.90.1150.10">
    <property type="entry name" value="Aspartate Aminotransferase, domain 1"/>
    <property type="match status" value="1"/>
</dbReference>
<evidence type="ECO:0000256" key="4">
    <source>
        <dbReference type="RuleBase" id="RU004504"/>
    </source>
</evidence>
<protein>
    <submittedName>
        <fullName evidence="6">Aminotransferase class V-fold PLP-dependent enzyme</fullName>
    </submittedName>
</protein>
<accession>A0ABT9EAK9</accession>
<keyword evidence="7" id="KW-1185">Reference proteome</keyword>
<dbReference type="Pfam" id="PF00266">
    <property type="entry name" value="Aminotran_5"/>
    <property type="match status" value="1"/>
</dbReference>
<evidence type="ECO:0000256" key="2">
    <source>
        <dbReference type="ARBA" id="ARBA00022898"/>
    </source>
</evidence>
<dbReference type="Proteomes" id="UP001243009">
    <property type="component" value="Unassembled WGS sequence"/>
</dbReference>